<evidence type="ECO:0000256" key="5">
    <source>
        <dbReference type="ARBA" id="ARBA00022703"/>
    </source>
</evidence>
<keyword evidence="5" id="KW-0053">Apoptosis</keyword>
<feature type="domain" description="Bcl-2 Bcl-2 homology region 1-3" evidence="7">
    <location>
        <begin position="69"/>
        <end position="169"/>
    </location>
</feature>
<evidence type="ECO:0000256" key="1">
    <source>
        <dbReference type="ARBA" id="ARBA00004123"/>
    </source>
</evidence>
<dbReference type="Gene3D" id="1.10.437.10">
    <property type="entry name" value="Blc2-like"/>
    <property type="match status" value="1"/>
</dbReference>
<dbReference type="InterPro" id="IPR036834">
    <property type="entry name" value="Bcl-2-like_sf"/>
</dbReference>
<evidence type="ECO:0000256" key="2">
    <source>
        <dbReference type="ARBA" id="ARBA00004496"/>
    </source>
</evidence>
<comment type="caution">
    <text evidence="8">The sequence shown here is derived from an EMBL/GenBank/DDBJ whole genome shotgun (WGS) entry which is preliminary data.</text>
</comment>
<accession>A0AAW0N2F6</accession>
<evidence type="ECO:0000313" key="9">
    <source>
        <dbReference type="Proteomes" id="UP001460270"/>
    </source>
</evidence>
<evidence type="ECO:0000256" key="4">
    <source>
        <dbReference type="ARBA" id="ARBA00022490"/>
    </source>
</evidence>
<evidence type="ECO:0000256" key="6">
    <source>
        <dbReference type="ARBA" id="ARBA00023242"/>
    </source>
</evidence>
<dbReference type="AlphaFoldDB" id="A0AAW0N2F6"/>
<protein>
    <recommendedName>
        <fullName evidence="7">Bcl-2 Bcl-2 homology region 1-3 domain-containing protein</fullName>
    </recommendedName>
</protein>
<dbReference type="Pfam" id="PF00452">
    <property type="entry name" value="Bcl-2"/>
    <property type="match status" value="1"/>
</dbReference>
<dbReference type="CDD" id="cd06845">
    <property type="entry name" value="Bcl-2_like"/>
    <property type="match status" value="1"/>
</dbReference>
<dbReference type="GO" id="GO:0008630">
    <property type="term" value="P:intrinsic apoptotic signaling pathway in response to DNA damage"/>
    <property type="evidence" value="ECO:0007669"/>
    <property type="project" value="TreeGrafter"/>
</dbReference>
<dbReference type="PRINTS" id="PR01862">
    <property type="entry name" value="BCL2FAMILY"/>
</dbReference>
<dbReference type="InterPro" id="IPR002475">
    <property type="entry name" value="Bcl2-like"/>
</dbReference>
<dbReference type="PANTHER" id="PTHR11256">
    <property type="entry name" value="BCL-2 RELATED"/>
    <property type="match status" value="1"/>
</dbReference>
<dbReference type="GO" id="GO:0097192">
    <property type="term" value="P:extrinsic apoptotic signaling pathway in absence of ligand"/>
    <property type="evidence" value="ECO:0007669"/>
    <property type="project" value="TreeGrafter"/>
</dbReference>
<dbReference type="Proteomes" id="UP001460270">
    <property type="component" value="Unassembled WGS sequence"/>
</dbReference>
<dbReference type="EMBL" id="JBBPFD010000019">
    <property type="protein sequence ID" value="KAK7886555.1"/>
    <property type="molecule type" value="Genomic_DNA"/>
</dbReference>
<dbReference type="InterPro" id="IPR013281">
    <property type="entry name" value="Apop_reg_Mc1"/>
</dbReference>
<reference evidence="9" key="1">
    <citation type="submission" date="2024-04" db="EMBL/GenBank/DDBJ databases">
        <title>Salinicola lusitanus LLJ914,a marine bacterium isolated from the Okinawa Trough.</title>
        <authorList>
            <person name="Li J."/>
        </authorList>
    </citation>
    <scope>NUCLEOTIDE SEQUENCE [LARGE SCALE GENOMIC DNA]</scope>
</reference>
<name>A0AAW0N2F6_9GOBI</name>
<dbReference type="GO" id="GO:0005741">
    <property type="term" value="C:mitochondrial outer membrane"/>
    <property type="evidence" value="ECO:0007669"/>
    <property type="project" value="TreeGrafter"/>
</dbReference>
<dbReference type="SMART" id="SM00337">
    <property type="entry name" value="BCL"/>
    <property type="match status" value="1"/>
</dbReference>
<dbReference type="PRINTS" id="PR01866">
    <property type="entry name" value="APOPREGMCL1"/>
</dbReference>
<proteinExistence type="inferred from homology"/>
<evidence type="ECO:0000256" key="3">
    <source>
        <dbReference type="ARBA" id="ARBA00009458"/>
    </source>
</evidence>
<evidence type="ECO:0000259" key="7">
    <source>
        <dbReference type="SMART" id="SM00337"/>
    </source>
</evidence>
<keyword evidence="4" id="KW-0963">Cytoplasm</keyword>
<dbReference type="GO" id="GO:0042981">
    <property type="term" value="P:regulation of apoptotic process"/>
    <property type="evidence" value="ECO:0007669"/>
    <property type="project" value="InterPro"/>
</dbReference>
<dbReference type="GO" id="GO:0051400">
    <property type="term" value="F:BH domain binding"/>
    <property type="evidence" value="ECO:0007669"/>
    <property type="project" value="TreeGrafter"/>
</dbReference>
<dbReference type="InterPro" id="IPR046371">
    <property type="entry name" value="Bcl-2_BH1-3"/>
</dbReference>
<dbReference type="PANTHER" id="PTHR11256:SF46">
    <property type="entry name" value="INDUCED MYELOID LEUKEMIA CELL DIFFERENTIATION PROTEIN MCL-1"/>
    <property type="match status" value="1"/>
</dbReference>
<organism evidence="8 9">
    <name type="scientific">Mugilogobius chulae</name>
    <name type="common">yellowstripe goby</name>
    <dbReference type="NCBI Taxonomy" id="88201"/>
    <lineage>
        <taxon>Eukaryota</taxon>
        <taxon>Metazoa</taxon>
        <taxon>Chordata</taxon>
        <taxon>Craniata</taxon>
        <taxon>Vertebrata</taxon>
        <taxon>Euteleostomi</taxon>
        <taxon>Actinopterygii</taxon>
        <taxon>Neopterygii</taxon>
        <taxon>Teleostei</taxon>
        <taxon>Neoteleostei</taxon>
        <taxon>Acanthomorphata</taxon>
        <taxon>Gobiaria</taxon>
        <taxon>Gobiiformes</taxon>
        <taxon>Gobioidei</taxon>
        <taxon>Gobiidae</taxon>
        <taxon>Gobionellinae</taxon>
        <taxon>Mugilogobius</taxon>
    </lineage>
</organism>
<dbReference type="GO" id="GO:0005634">
    <property type="term" value="C:nucleus"/>
    <property type="evidence" value="ECO:0007669"/>
    <property type="project" value="UniProtKB-SubCell"/>
</dbReference>
<dbReference type="GO" id="GO:0008053">
    <property type="term" value="P:mitochondrial fusion"/>
    <property type="evidence" value="ECO:0007669"/>
    <property type="project" value="TreeGrafter"/>
</dbReference>
<keyword evidence="6" id="KW-0539">Nucleus</keyword>
<dbReference type="InterPro" id="IPR026298">
    <property type="entry name" value="Bcl-2_fam"/>
</dbReference>
<dbReference type="FunFam" id="1.10.437.10:FF:000017">
    <property type="entry name" value="MCL1, BCL2 family apoptosis regulator"/>
    <property type="match status" value="1"/>
</dbReference>
<dbReference type="SUPFAM" id="SSF56854">
    <property type="entry name" value="Bcl-2 inhibitors of programmed cell death"/>
    <property type="match status" value="1"/>
</dbReference>
<dbReference type="GO" id="GO:0015267">
    <property type="term" value="F:channel activity"/>
    <property type="evidence" value="ECO:0007669"/>
    <property type="project" value="TreeGrafter"/>
</dbReference>
<comment type="similarity">
    <text evidence="3">Belongs to the Bcl-2 family.</text>
</comment>
<sequence length="207" mass="23221">MQEESYDNSQGSLPCTPEFHSDSELELSGYTAEHEVLESDTRQLLSDFYNIFTGISPPKRKPSPALTTMKRVVDSLLEKHKYAYNGMIKKLSLDDRGEDVTFITAVAKSIFEDGTTNWGRIASLISFGTVVCQHLKKNGRENCVEQVGKEISTYLLTDQRDWLIRNNAWDGFVDFFRVEDPESTVRNTLMAVAGLAGIGATLAMLIR</sequence>
<gene>
    <name evidence="8" type="ORF">WMY93_026176</name>
</gene>
<evidence type="ECO:0000313" key="8">
    <source>
        <dbReference type="EMBL" id="KAK7886555.1"/>
    </source>
</evidence>
<dbReference type="PROSITE" id="PS50062">
    <property type="entry name" value="BCL2_FAMILY"/>
    <property type="match status" value="1"/>
</dbReference>
<dbReference type="GO" id="GO:0001836">
    <property type="term" value="P:release of cytochrome c from mitochondria"/>
    <property type="evidence" value="ECO:0007669"/>
    <property type="project" value="TreeGrafter"/>
</dbReference>
<comment type="subcellular location">
    <subcellularLocation>
        <location evidence="2">Cytoplasm</location>
    </subcellularLocation>
    <subcellularLocation>
        <location evidence="1">Nucleus</location>
    </subcellularLocation>
</comment>
<keyword evidence="9" id="KW-1185">Reference proteome</keyword>